<gene>
    <name evidence="1" type="ORF">L9F63_018453</name>
</gene>
<evidence type="ECO:0000313" key="1">
    <source>
        <dbReference type="EMBL" id="KAJ9588189.1"/>
    </source>
</evidence>
<name>A0AAD7ZWN7_DIPPU</name>
<feature type="non-terminal residue" evidence="1">
    <location>
        <position position="53"/>
    </location>
</feature>
<keyword evidence="2" id="KW-1185">Reference proteome</keyword>
<dbReference type="AlphaFoldDB" id="A0AAD7ZWN7"/>
<reference evidence="1" key="2">
    <citation type="submission" date="2023-05" db="EMBL/GenBank/DDBJ databases">
        <authorList>
            <person name="Fouks B."/>
        </authorList>
    </citation>
    <scope>NUCLEOTIDE SEQUENCE</scope>
    <source>
        <strain evidence="1">Stay&amp;Tobe</strain>
        <tissue evidence="1">Testes</tissue>
    </source>
</reference>
<proteinExistence type="predicted"/>
<comment type="caution">
    <text evidence="1">The sequence shown here is derived from an EMBL/GenBank/DDBJ whole genome shotgun (WGS) entry which is preliminary data.</text>
</comment>
<sequence length="53" mass="6508">DCVVKWLPLQTLVSEARWFTPGRINVFLRGYKLRSWLHLEGEEHPRVLYYRFM</sequence>
<organism evidence="1 2">
    <name type="scientific">Diploptera punctata</name>
    <name type="common">Pacific beetle cockroach</name>
    <dbReference type="NCBI Taxonomy" id="6984"/>
    <lineage>
        <taxon>Eukaryota</taxon>
        <taxon>Metazoa</taxon>
        <taxon>Ecdysozoa</taxon>
        <taxon>Arthropoda</taxon>
        <taxon>Hexapoda</taxon>
        <taxon>Insecta</taxon>
        <taxon>Pterygota</taxon>
        <taxon>Neoptera</taxon>
        <taxon>Polyneoptera</taxon>
        <taxon>Dictyoptera</taxon>
        <taxon>Blattodea</taxon>
        <taxon>Blaberoidea</taxon>
        <taxon>Blaberidae</taxon>
        <taxon>Diplopterinae</taxon>
        <taxon>Diploptera</taxon>
    </lineage>
</organism>
<evidence type="ECO:0000313" key="2">
    <source>
        <dbReference type="Proteomes" id="UP001233999"/>
    </source>
</evidence>
<protein>
    <submittedName>
        <fullName evidence="1">Uncharacterized protein</fullName>
    </submittedName>
</protein>
<dbReference type="EMBL" id="JASPKZ010005705">
    <property type="protein sequence ID" value="KAJ9588189.1"/>
    <property type="molecule type" value="Genomic_DNA"/>
</dbReference>
<accession>A0AAD7ZWN7</accession>
<reference evidence="1" key="1">
    <citation type="journal article" date="2023" name="IScience">
        <title>Live-bearing cockroach genome reveals convergent evolutionary mechanisms linked to viviparity in insects and beyond.</title>
        <authorList>
            <person name="Fouks B."/>
            <person name="Harrison M.C."/>
            <person name="Mikhailova A.A."/>
            <person name="Marchal E."/>
            <person name="English S."/>
            <person name="Carruthers M."/>
            <person name="Jennings E.C."/>
            <person name="Chiamaka E.L."/>
            <person name="Frigard R.A."/>
            <person name="Pippel M."/>
            <person name="Attardo G.M."/>
            <person name="Benoit J.B."/>
            <person name="Bornberg-Bauer E."/>
            <person name="Tobe S.S."/>
        </authorList>
    </citation>
    <scope>NUCLEOTIDE SEQUENCE</scope>
    <source>
        <strain evidence="1">Stay&amp;Tobe</strain>
    </source>
</reference>
<feature type="non-terminal residue" evidence="1">
    <location>
        <position position="1"/>
    </location>
</feature>
<dbReference type="Proteomes" id="UP001233999">
    <property type="component" value="Unassembled WGS sequence"/>
</dbReference>